<accession>A0ABN9LVW3</accession>
<evidence type="ECO:0000256" key="2">
    <source>
        <dbReference type="RuleBase" id="RU004439"/>
    </source>
</evidence>
<protein>
    <recommendedName>
        <fullName evidence="3">MHC class I-like antigen recognition-like domain-containing protein</fullName>
    </recommendedName>
</protein>
<organism evidence="4 5">
    <name type="scientific">Ranitomeya imitator</name>
    <name type="common">mimic poison frog</name>
    <dbReference type="NCBI Taxonomy" id="111125"/>
    <lineage>
        <taxon>Eukaryota</taxon>
        <taxon>Metazoa</taxon>
        <taxon>Chordata</taxon>
        <taxon>Craniata</taxon>
        <taxon>Vertebrata</taxon>
        <taxon>Euteleostomi</taxon>
        <taxon>Amphibia</taxon>
        <taxon>Batrachia</taxon>
        <taxon>Anura</taxon>
        <taxon>Neobatrachia</taxon>
        <taxon>Hyloidea</taxon>
        <taxon>Dendrobatidae</taxon>
        <taxon>Dendrobatinae</taxon>
        <taxon>Ranitomeya</taxon>
    </lineage>
</organism>
<reference evidence="4" key="1">
    <citation type="submission" date="2023-07" db="EMBL/GenBank/DDBJ databases">
        <authorList>
            <person name="Stuckert A."/>
        </authorList>
    </citation>
    <scope>NUCLEOTIDE SEQUENCE</scope>
</reference>
<dbReference type="InterPro" id="IPR011161">
    <property type="entry name" value="MHC_I-like_Ag-recog"/>
</dbReference>
<dbReference type="PRINTS" id="PR01638">
    <property type="entry name" value="MHCCLASSI"/>
</dbReference>
<evidence type="ECO:0000313" key="4">
    <source>
        <dbReference type="EMBL" id="CAJ0951313.1"/>
    </source>
</evidence>
<dbReference type="Gene3D" id="3.30.500.10">
    <property type="entry name" value="MHC class I-like antigen recognition-like"/>
    <property type="match status" value="1"/>
</dbReference>
<keyword evidence="1" id="KW-0325">Glycoprotein</keyword>
<name>A0ABN9LVW3_9NEOB</name>
<dbReference type="Pfam" id="PF00129">
    <property type="entry name" value="MHC_I"/>
    <property type="match status" value="1"/>
</dbReference>
<dbReference type="InterPro" id="IPR001039">
    <property type="entry name" value="MHC_I_a_a1/a2"/>
</dbReference>
<comment type="similarity">
    <text evidence="2">Belongs to the MHC class I family.</text>
</comment>
<evidence type="ECO:0000256" key="1">
    <source>
        <dbReference type="ARBA" id="ARBA00023180"/>
    </source>
</evidence>
<dbReference type="PANTHER" id="PTHR16675:SF286">
    <property type="entry name" value="MHC CLASS I ANTIGEN"/>
    <property type="match status" value="1"/>
</dbReference>
<dbReference type="InterPro" id="IPR037055">
    <property type="entry name" value="MHC_I-like_Ag-recog_sf"/>
</dbReference>
<evidence type="ECO:0000259" key="3">
    <source>
        <dbReference type="Pfam" id="PF00129"/>
    </source>
</evidence>
<gene>
    <name evidence="4" type="ORF">RIMI_LOCUS13399453</name>
</gene>
<sequence length="132" mass="16360">MKENEKQEYWERWTHFSKGDEALFRHEVKLWKKIFNHTGDFHFMQVMTSCELREDGSTIGYKQYRYDGEEIMYFDATTGTFIPTMAEARIITQKWNRQDLRMREVTKIYMDNECTERLKRFIEYRKEDLEKR</sequence>
<feature type="domain" description="MHC class I-like antigen recognition-like" evidence="3">
    <location>
        <begin position="3"/>
        <end position="129"/>
    </location>
</feature>
<feature type="non-terminal residue" evidence="4">
    <location>
        <position position="132"/>
    </location>
</feature>
<dbReference type="InterPro" id="IPR050208">
    <property type="entry name" value="MHC_class-I_related"/>
</dbReference>
<dbReference type="Proteomes" id="UP001176940">
    <property type="component" value="Unassembled WGS sequence"/>
</dbReference>
<dbReference type="InterPro" id="IPR011162">
    <property type="entry name" value="MHC_I/II-like_Ag-recog"/>
</dbReference>
<comment type="caution">
    <text evidence="4">The sequence shown here is derived from an EMBL/GenBank/DDBJ whole genome shotgun (WGS) entry which is preliminary data.</text>
</comment>
<keyword evidence="5" id="KW-1185">Reference proteome</keyword>
<dbReference type="PANTHER" id="PTHR16675">
    <property type="entry name" value="MHC CLASS I-RELATED"/>
    <property type="match status" value="1"/>
</dbReference>
<dbReference type="EMBL" id="CAUEEQ010033074">
    <property type="protein sequence ID" value="CAJ0951313.1"/>
    <property type="molecule type" value="Genomic_DNA"/>
</dbReference>
<evidence type="ECO:0000313" key="5">
    <source>
        <dbReference type="Proteomes" id="UP001176940"/>
    </source>
</evidence>
<proteinExistence type="inferred from homology"/>
<dbReference type="SUPFAM" id="SSF54452">
    <property type="entry name" value="MHC antigen-recognition domain"/>
    <property type="match status" value="1"/>
</dbReference>